<dbReference type="Proteomes" id="UP000815325">
    <property type="component" value="Unassembled WGS sequence"/>
</dbReference>
<evidence type="ECO:0000313" key="2">
    <source>
        <dbReference type="EMBL" id="KAF5832757.1"/>
    </source>
</evidence>
<comment type="caution">
    <text evidence="2">The sequence shown here is derived from an EMBL/GenBank/DDBJ whole genome shotgun (WGS) entry which is preliminary data.</text>
</comment>
<organism evidence="2 3">
    <name type="scientific">Dunaliella salina</name>
    <name type="common">Green alga</name>
    <name type="synonym">Protococcus salinus</name>
    <dbReference type="NCBI Taxonomy" id="3046"/>
    <lineage>
        <taxon>Eukaryota</taxon>
        <taxon>Viridiplantae</taxon>
        <taxon>Chlorophyta</taxon>
        <taxon>core chlorophytes</taxon>
        <taxon>Chlorophyceae</taxon>
        <taxon>CS clade</taxon>
        <taxon>Chlamydomonadales</taxon>
        <taxon>Dunaliellaceae</taxon>
        <taxon>Dunaliella</taxon>
    </lineage>
</organism>
<keyword evidence="3" id="KW-1185">Reference proteome</keyword>
<evidence type="ECO:0000256" key="1">
    <source>
        <dbReference type="SAM" id="MobiDB-lite"/>
    </source>
</evidence>
<protein>
    <submittedName>
        <fullName evidence="2">Uncharacterized protein</fullName>
    </submittedName>
</protein>
<sequence>MALHFQRQVLGGSHRSGVKAAAAAQRRSPMHAFLPSLRYFGTLPPYRDCTVVEWLAPKLEYSRLHMRQLRQPLPPVEAYLRKGGVPVDAGKKKREDAPSHAAHSSIEAVQGEVADLNAEQAQLEETPEQAQPEEVPKQAQPEEAPKQAHPEEAPEHRPPPLVMQPSGPQFDVQEHLDTVFPVGFQEVGSVAEIVAIIKRAQNPTPEECVHMLCRMAQLVARHCKQYKRLEVQESRETRTAMEKLDELFLKVPMGPPPVLPDGTRTFRKPTAPSRLSQLGPYPLLQLSNGLLDMVLARRPKVHKVAFAIVAHVRLAEVFQSLPEEQRWPCWSKLMFNLSDTPDTNCKVTPYLQQLFEQGMAHLEPLMTSPDLCPANSLSSFLLAAAKNKLNFKDVHKEFILSVEAAIREGRVMGDASAQDWVDLQWACMQLGHPSDLMAERAVDTLLHAPADKVTGREVADLFVGLMAAQWYEEGAVRNLANLAAHKVDVGDGNAQVCGDVMWSLSALGWYDFDVYDRIIAHMAKFQSKDPRANARVFYAAALAQHVTPALDEFAAAISGQKRLNGWAPHEQADFIHGWAMLRATGQAEDARGMLQLFRGLLSSVFWHKTPSHYRKPDHVRLHEARQVICSAAFGAPGFPIHSKILMRSQEAAEMVARERKERSRPSPMRQKVEGAVAEALKDGGAQVLQNVVVGGFINVGVLMGNQAVKRGIAVDILDEVRMSAIACTACVVEWALGFAANGLLWTWLDKMGRQARAAKGFWMRQGGTQAEEMFRP</sequence>
<feature type="region of interest" description="Disordered" evidence="1">
    <location>
        <begin position="119"/>
        <end position="167"/>
    </location>
</feature>
<reference evidence="2" key="1">
    <citation type="submission" date="2017-08" db="EMBL/GenBank/DDBJ databases">
        <authorList>
            <person name="Polle J.E."/>
            <person name="Barry K."/>
            <person name="Cushman J."/>
            <person name="Schmutz J."/>
            <person name="Tran D."/>
            <person name="Hathwaick L.T."/>
            <person name="Yim W.C."/>
            <person name="Jenkins J."/>
            <person name="Mckie-Krisberg Z.M."/>
            <person name="Prochnik S."/>
            <person name="Lindquist E."/>
            <person name="Dockter R.B."/>
            <person name="Adam C."/>
            <person name="Molina H."/>
            <person name="Bunkerborg J."/>
            <person name="Jin E."/>
            <person name="Buchheim M."/>
            <person name="Magnuson J."/>
        </authorList>
    </citation>
    <scope>NUCLEOTIDE SEQUENCE</scope>
    <source>
        <strain evidence="2">CCAP 19/18</strain>
    </source>
</reference>
<evidence type="ECO:0000313" key="3">
    <source>
        <dbReference type="Proteomes" id="UP000815325"/>
    </source>
</evidence>
<name>A0ABQ7GDT2_DUNSA</name>
<dbReference type="EMBL" id="MU069851">
    <property type="protein sequence ID" value="KAF5832757.1"/>
    <property type="molecule type" value="Genomic_DNA"/>
</dbReference>
<proteinExistence type="predicted"/>
<feature type="compositionally biased region" description="Basic and acidic residues" evidence="1">
    <location>
        <begin position="143"/>
        <end position="158"/>
    </location>
</feature>
<gene>
    <name evidence="2" type="ORF">DUNSADRAFT_11244</name>
</gene>
<accession>A0ABQ7GDT2</accession>